<dbReference type="InterPro" id="IPR011925">
    <property type="entry name" value="LolCE_TM"/>
</dbReference>
<gene>
    <name evidence="11" type="ORF">BN1012_Phect2778</name>
</gene>
<dbReference type="InterPro" id="IPR051447">
    <property type="entry name" value="Lipoprotein-release_system"/>
</dbReference>
<dbReference type="InterPro" id="IPR025857">
    <property type="entry name" value="MacB_PCD"/>
</dbReference>
<dbReference type="GO" id="GO:0042953">
    <property type="term" value="P:lipoprotein transport"/>
    <property type="evidence" value="ECO:0007669"/>
    <property type="project" value="InterPro"/>
</dbReference>
<evidence type="ECO:0000256" key="7">
    <source>
        <dbReference type="ARBA" id="ARBA00023136"/>
    </source>
</evidence>
<evidence type="ECO:0000313" key="12">
    <source>
        <dbReference type="Proteomes" id="UP000032160"/>
    </source>
</evidence>
<dbReference type="EMBL" id="HG966617">
    <property type="protein sequence ID" value="CDO60991.1"/>
    <property type="molecule type" value="Genomic_DNA"/>
</dbReference>
<keyword evidence="6 8" id="KW-1133">Transmembrane helix</keyword>
<dbReference type="PANTHER" id="PTHR30489">
    <property type="entry name" value="LIPOPROTEIN-RELEASING SYSTEM TRANSMEMBRANE PROTEIN LOLE"/>
    <property type="match status" value="1"/>
</dbReference>
<dbReference type="RefSeq" id="WP_043948905.1">
    <property type="nucleotide sequence ID" value="NZ_HG966617.1"/>
</dbReference>
<organism evidence="11 12">
    <name type="scientific">Candidatus Phaeomarinibacter ectocarpi</name>
    <dbReference type="NCBI Taxonomy" id="1458461"/>
    <lineage>
        <taxon>Bacteria</taxon>
        <taxon>Pseudomonadati</taxon>
        <taxon>Pseudomonadota</taxon>
        <taxon>Alphaproteobacteria</taxon>
        <taxon>Hyphomicrobiales</taxon>
        <taxon>Parvibaculaceae</taxon>
        <taxon>Candidatus Phaeomarinibacter</taxon>
    </lineage>
</organism>
<feature type="domain" description="MacB-like periplasmic core" evidence="10">
    <location>
        <begin position="50"/>
        <end position="270"/>
    </location>
</feature>
<dbReference type="GO" id="GO:0044874">
    <property type="term" value="P:lipoprotein localization to outer membrane"/>
    <property type="evidence" value="ECO:0007669"/>
    <property type="project" value="TreeGrafter"/>
</dbReference>
<evidence type="ECO:0000313" key="11">
    <source>
        <dbReference type="EMBL" id="CDO60991.1"/>
    </source>
</evidence>
<dbReference type="Proteomes" id="UP000032160">
    <property type="component" value="Chromosome I"/>
</dbReference>
<dbReference type="Pfam" id="PF12704">
    <property type="entry name" value="MacB_PCD"/>
    <property type="match status" value="1"/>
</dbReference>
<dbReference type="OrthoDB" id="9808461at2"/>
<dbReference type="HOGENOM" id="CLU_000604_8_1_5"/>
<name>X5MP63_9HYPH</name>
<accession>X5MP63</accession>
<keyword evidence="7 8" id="KW-0472">Membrane</keyword>
<keyword evidence="5 8" id="KW-0812">Transmembrane</keyword>
<evidence type="ECO:0000256" key="6">
    <source>
        <dbReference type="ARBA" id="ARBA00022989"/>
    </source>
</evidence>
<feature type="transmembrane region" description="Helical" evidence="8">
    <location>
        <begin position="343"/>
        <end position="368"/>
    </location>
</feature>
<proteinExistence type="inferred from homology"/>
<dbReference type="STRING" id="1458461.BN1012_Phect2778"/>
<keyword evidence="3" id="KW-0813">Transport</keyword>
<dbReference type="AlphaFoldDB" id="X5MP63"/>
<evidence type="ECO:0000256" key="4">
    <source>
        <dbReference type="ARBA" id="ARBA00022475"/>
    </source>
</evidence>
<comment type="subcellular location">
    <subcellularLocation>
        <location evidence="1">Cell membrane</location>
        <topology evidence="1">Multi-pass membrane protein</topology>
    </subcellularLocation>
</comment>
<comment type="similarity">
    <text evidence="2">Belongs to the ABC-4 integral membrane protein family. LolC/E subfamily.</text>
</comment>
<protein>
    <submittedName>
        <fullName evidence="11">Lipoprotein releasing system transmembrane protein LolC</fullName>
    </submittedName>
</protein>
<evidence type="ECO:0000256" key="8">
    <source>
        <dbReference type="SAM" id="Phobius"/>
    </source>
</evidence>
<feature type="transmembrane region" description="Helical" evidence="8">
    <location>
        <begin position="374"/>
        <end position="395"/>
    </location>
</feature>
<evidence type="ECO:0000256" key="1">
    <source>
        <dbReference type="ARBA" id="ARBA00004651"/>
    </source>
</evidence>
<dbReference type="GO" id="GO:0098797">
    <property type="term" value="C:plasma membrane protein complex"/>
    <property type="evidence" value="ECO:0007669"/>
    <property type="project" value="TreeGrafter"/>
</dbReference>
<dbReference type="PATRIC" id="fig|1458461.3.peg.2784"/>
<dbReference type="InterPro" id="IPR003838">
    <property type="entry name" value="ABC3_permease_C"/>
</dbReference>
<dbReference type="KEGG" id="pect:BN1012_Phect2778"/>
<dbReference type="PANTHER" id="PTHR30489:SF0">
    <property type="entry name" value="LIPOPROTEIN-RELEASING SYSTEM TRANSMEMBRANE PROTEIN LOLE"/>
    <property type="match status" value="1"/>
</dbReference>
<evidence type="ECO:0000256" key="2">
    <source>
        <dbReference type="ARBA" id="ARBA00005236"/>
    </source>
</evidence>
<dbReference type="NCBIfam" id="TIGR02212">
    <property type="entry name" value="lolCE"/>
    <property type="match status" value="1"/>
</dbReference>
<keyword evidence="11" id="KW-0449">Lipoprotein</keyword>
<feature type="transmembrane region" description="Helical" evidence="8">
    <location>
        <begin position="298"/>
        <end position="322"/>
    </location>
</feature>
<keyword evidence="12" id="KW-1185">Reference proteome</keyword>
<feature type="transmembrane region" description="Helical" evidence="8">
    <location>
        <begin position="44"/>
        <end position="70"/>
    </location>
</feature>
<keyword evidence="4" id="KW-1003">Cell membrane</keyword>
<feature type="domain" description="ABC3 transporter permease C-terminal" evidence="9">
    <location>
        <begin position="300"/>
        <end position="434"/>
    </location>
</feature>
<dbReference type="Pfam" id="PF02687">
    <property type="entry name" value="FtsX"/>
    <property type="match status" value="1"/>
</dbReference>
<reference evidence="11 12" key="1">
    <citation type="journal article" date="2014" name="Front. Genet.">
        <title>Genome and metabolic network of "Candidatus Phaeomarinobacter ectocarpi" Ec32, a new candidate genus of Alphaproteobacteria frequently associated with brown algae.</title>
        <authorList>
            <person name="Dittami S.M."/>
            <person name="Barbeyron T."/>
            <person name="Boyen C."/>
            <person name="Cambefort J."/>
            <person name="Collet G."/>
            <person name="Delage L."/>
            <person name="Gobet A."/>
            <person name="Groisillier A."/>
            <person name="Leblanc C."/>
            <person name="Michel G."/>
            <person name="Scornet D."/>
            <person name="Siegel A."/>
            <person name="Tapia J.E."/>
            <person name="Tonon T."/>
        </authorList>
    </citation>
    <scope>NUCLEOTIDE SEQUENCE [LARGE SCALE GENOMIC DNA]</scope>
    <source>
        <strain evidence="11 12">Ec32</strain>
    </source>
</reference>
<evidence type="ECO:0000256" key="3">
    <source>
        <dbReference type="ARBA" id="ARBA00022448"/>
    </source>
</evidence>
<evidence type="ECO:0000256" key="5">
    <source>
        <dbReference type="ARBA" id="ARBA00022692"/>
    </source>
</evidence>
<sequence length="441" mass="47757">MTEIAEQTDWTKADKASGRSTMPFSAFEWFLAGRYLRARRKEGFISVIALISFIGIMLGVATLIIVMAVMNGFRTELIGRILGLNGHMMVQSATGTFINYEAAAARIREVDGVVRVTPLVEGQVMASARQTASGALVRGMSTENLANFDIIADGIEGGSLDTYRNLEADGQSPLLLGARLAQALGVGVGDKITLLSPRGASTPFGTTPRVKAYIVAATFQIGMSEYDSSFIFMPLSEAQAFFRQNGSVSGIEVMIEKPDRVKDFTPSIKAAAGDIANVYDWQQMNGTFFNALQIERNVMFIILTLILLVAALNIISGLFMLVKDKGPDIAILRSMGATRGAMMRVFLIVGAAIGVLGTIAGFIIGVLFCENIEAIRQALIFLTGAQLFDPAIYFLNELPAEMEMSEVISVVVMSLVLSLLATIYPSWRAARLDPVEALRYE</sequence>
<feature type="transmembrane region" description="Helical" evidence="8">
    <location>
        <begin position="407"/>
        <end position="427"/>
    </location>
</feature>
<evidence type="ECO:0000259" key="10">
    <source>
        <dbReference type="Pfam" id="PF12704"/>
    </source>
</evidence>
<evidence type="ECO:0000259" key="9">
    <source>
        <dbReference type="Pfam" id="PF02687"/>
    </source>
</evidence>